<feature type="compositionally biased region" description="Low complexity" evidence="2">
    <location>
        <begin position="234"/>
        <end position="243"/>
    </location>
</feature>
<proteinExistence type="predicted"/>
<keyword evidence="1" id="KW-0479">Metal-binding</keyword>
<dbReference type="InterPro" id="IPR001878">
    <property type="entry name" value="Znf_CCHC"/>
</dbReference>
<dbReference type="GO" id="GO:0008270">
    <property type="term" value="F:zinc ion binding"/>
    <property type="evidence" value="ECO:0007669"/>
    <property type="project" value="UniProtKB-KW"/>
</dbReference>
<protein>
    <submittedName>
        <fullName evidence="5">Uncharacterized protein LOC103697350</fullName>
    </submittedName>
</protein>
<gene>
    <name evidence="5" type="primary">LOC103697350</name>
</gene>
<dbReference type="RefSeq" id="XP_008777413.2">
    <property type="nucleotide sequence ID" value="XM_008779191.2"/>
</dbReference>
<evidence type="ECO:0000313" key="4">
    <source>
        <dbReference type="Proteomes" id="UP000228380"/>
    </source>
</evidence>
<sequence>MADGFMMIRFKSEEDQAPVMDDPWLVAGQLLAMEKWMPDFILGIHTVSRTVVWVRLPGLPLEYWDREMILAIVAAVERPMELDSISSRRRRLGFARAKVEVDSLQPLVPGTLVEVRQRRFWQDFVFEDLPGLCYLCARMGHQASECRFHEVGKSAAPVAADGLGVPLEEEAAECQGDGERTVYGPWMTVSRASMLRGGDSRRVTGRKTVTEPPTESDRGPVPANSAPSLAKAGSSSPVSPSDSEGWQKPKKIARHTLSEQSRAIGNNAPDVGKMPEAWTESELSSKRVGGTQPTDLGLGPGSYCALDRAKVSSPTREADRGGLGGLAEA</sequence>
<accession>A0A8B7BI91</accession>
<dbReference type="PANTHER" id="PTHR31286:SF99">
    <property type="entry name" value="DUF4283 DOMAIN-CONTAINING PROTEIN"/>
    <property type="match status" value="1"/>
</dbReference>
<keyword evidence="1" id="KW-0862">Zinc</keyword>
<keyword evidence="4" id="KW-1185">Reference proteome</keyword>
<organism evidence="4 5">
    <name type="scientific">Phoenix dactylifera</name>
    <name type="common">Date palm</name>
    <dbReference type="NCBI Taxonomy" id="42345"/>
    <lineage>
        <taxon>Eukaryota</taxon>
        <taxon>Viridiplantae</taxon>
        <taxon>Streptophyta</taxon>
        <taxon>Embryophyta</taxon>
        <taxon>Tracheophyta</taxon>
        <taxon>Spermatophyta</taxon>
        <taxon>Magnoliopsida</taxon>
        <taxon>Liliopsida</taxon>
        <taxon>Arecaceae</taxon>
        <taxon>Coryphoideae</taxon>
        <taxon>Phoeniceae</taxon>
        <taxon>Phoenix</taxon>
    </lineage>
</organism>
<feature type="region of interest" description="Disordered" evidence="2">
    <location>
        <begin position="310"/>
        <end position="329"/>
    </location>
</feature>
<dbReference type="GO" id="GO:0003676">
    <property type="term" value="F:nucleic acid binding"/>
    <property type="evidence" value="ECO:0007669"/>
    <property type="project" value="InterPro"/>
</dbReference>
<evidence type="ECO:0000259" key="3">
    <source>
        <dbReference type="PROSITE" id="PS50158"/>
    </source>
</evidence>
<name>A0A8B7BI91_PHODC</name>
<dbReference type="OrthoDB" id="786188at2759"/>
<dbReference type="InterPro" id="IPR040256">
    <property type="entry name" value="At4g02000-like"/>
</dbReference>
<keyword evidence="1" id="KW-0863">Zinc-finger</keyword>
<dbReference type="PROSITE" id="PS50158">
    <property type="entry name" value="ZF_CCHC"/>
    <property type="match status" value="1"/>
</dbReference>
<feature type="domain" description="CCHC-type" evidence="3">
    <location>
        <begin position="133"/>
        <end position="147"/>
    </location>
</feature>
<evidence type="ECO:0000256" key="1">
    <source>
        <dbReference type="PROSITE-ProRule" id="PRU00047"/>
    </source>
</evidence>
<dbReference type="Proteomes" id="UP000228380">
    <property type="component" value="Unplaced"/>
</dbReference>
<dbReference type="GeneID" id="103697350"/>
<evidence type="ECO:0000313" key="5">
    <source>
        <dbReference type="RefSeq" id="XP_008777413.2"/>
    </source>
</evidence>
<feature type="region of interest" description="Disordered" evidence="2">
    <location>
        <begin position="194"/>
        <end position="301"/>
    </location>
</feature>
<evidence type="ECO:0000256" key="2">
    <source>
        <dbReference type="SAM" id="MobiDB-lite"/>
    </source>
</evidence>
<dbReference type="PANTHER" id="PTHR31286">
    <property type="entry name" value="GLYCINE-RICH CELL WALL STRUCTURAL PROTEIN 1.8-LIKE"/>
    <property type="match status" value="1"/>
</dbReference>
<dbReference type="KEGG" id="pda:103697350"/>
<dbReference type="AlphaFoldDB" id="A0A8B7BI91"/>
<reference evidence="5" key="1">
    <citation type="submission" date="2025-08" db="UniProtKB">
        <authorList>
            <consortium name="RefSeq"/>
        </authorList>
    </citation>
    <scope>IDENTIFICATION</scope>
    <source>
        <tissue evidence="5">Young leaves</tissue>
    </source>
</reference>